<evidence type="ECO:0000256" key="1">
    <source>
        <dbReference type="ARBA" id="ARBA00022729"/>
    </source>
</evidence>
<name>A0A0B6Y199_9EUPU</name>
<keyword evidence="2" id="KW-0325">Glycoprotein</keyword>
<keyword evidence="3" id="KW-1133">Transmembrane helix</keyword>
<dbReference type="InterPro" id="IPR050975">
    <property type="entry name" value="Sleep_regulator"/>
</dbReference>
<evidence type="ECO:0000256" key="3">
    <source>
        <dbReference type="SAM" id="Phobius"/>
    </source>
</evidence>
<feature type="chain" id="PRO_5021223404" description="Protein sleepless" evidence="4">
    <location>
        <begin position="24"/>
        <end position="144"/>
    </location>
</feature>
<sequence>MNKFVVVIAALVATFLVVEQSFAIKCFVCNSFHQADCSDWFDNVTQHLVACEDYQQKCRKIVQEVWLEDHWDVRYIRQCAAGGDIGAYEGRVCDEIYGTYNIRVRHCHCDNQDGCNSAREQIATISLALPVLLTFIITLQRLVR</sequence>
<gene>
    <name evidence="5" type="primary">ORF7265</name>
</gene>
<dbReference type="InterPro" id="IPR031424">
    <property type="entry name" value="QVR-like"/>
</dbReference>
<dbReference type="GO" id="GO:0032222">
    <property type="term" value="P:regulation of synaptic transmission, cholinergic"/>
    <property type="evidence" value="ECO:0007669"/>
    <property type="project" value="InterPro"/>
</dbReference>
<keyword evidence="3" id="KW-0812">Transmembrane</keyword>
<dbReference type="AlphaFoldDB" id="A0A0B6Y199"/>
<dbReference type="PANTHER" id="PTHR33562">
    <property type="entry name" value="ATILLA, ISOFORM B-RELATED-RELATED"/>
    <property type="match status" value="1"/>
</dbReference>
<feature type="signal peptide" evidence="4">
    <location>
        <begin position="1"/>
        <end position="23"/>
    </location>
</feature>
<evidence type="ECO:0000256" key="2">
    <source>
        <dbReference type="ARBA" id="ARBA00023180"/>
    </source>
</evidence>
<protein>
    <recommendedName>
        <fullName evidence="6">Protein sleepless</fullName>
    </recommendedName>
</protein>
<feature type="transmembrane region" description="Helical" evidence="3">
    <location>
        <begin position="122"/>
        <end position="143"/>
    </location>
</feature>
<keyword evidence="1 4" id="KW-0732">Signal</keyword>
<dbReference type="EMBL" id="HACG01002445">
    <property type="protein sequence ID" value="CEK49310.1"/>
    <property type="molecule type" value="Transcribed_RNA"/>
</dbReference>
<dbReference type="Pfam" id="PF17064">
    <property type="entry name" value="QVR"/>
    <property type="match status" value="1"/>
</dbReference>
<dbReference type="PANTHER" id="PTHR33562:SF2">
    <property type="entry name" value="PROTEIN QUIVER"/>
    <property type="match status" value="1"/>
</dbReference>
<proteinExistence type="predicted"/>
<dbReference type="GO" id="GO:0030431">
    <property type="term" value="P:sleep"/>
    <property type="evidence" value="ECO:0007669"/>
    <property type="project" value="InterPro"/>
</dbReference>
<reference evidence="5" key="1">
    <citation type="submission" date="2014-12" db="EMBL/GenBank/DDBJ databases">
        <title>Insight into the proteome of Arion vulgaris.</title>
        <authorList>
            <person name="Aradska J."/>
            <person name="Bulat T."/>
            <person name="Smidak R."/>
            <person name="Sarate P."/>
            <person name="Gangsoo J."/>
            <person name="Sialana F."/>
            <person name="Bilban M."/>
            <person name="Lubec G."/>
        </authorList>
    </citation>
    <scope>NUCLEOTIDE SEQUENCE</scope>
    <source>
        <tissue evidence="5">Skin</tissue>
    </source>
</reference>
<organism evidence="5">
    <name type="scientific">Arion vulgaris</name>
    <dbReference type="NCBI Taxonomy" id="1028688"/>
    <lineage>
        <taxon>Eukaryota</taxon>
        <taxon>Metazoa</taxon>
        <taxon>Spiralia</taxon>
        <taxon>Lophotrochozoa</taxon>
        <taxon>Mollusca</taxon>
        <taxon>Gastropoda</taxon>
        <taxon>Heterobranchia</taxon>
        <taxon>Euthyneura</taxon>
        <taxon>Panpulmonata</taxon>
        <taxon>Eupulmonata</taxon>
        <taxon>Stylommatophora</taxon>
        <taxon>Helicina</taxon>
        <taxon>Arionoidea</taxon>
        <taxon>Arionidae</taxon>
        <taxon>Arion</taxon>
    </lineage>
</organism>
<evidence type="ECO:0000256" key="4">
    <source>
        <dbReference type="SAM" id="SignalP"/>
    </source>
</evidence>
<evidence type="ECO:0008006" key="6">
    <source>
        <dbReference type="Google" id="ProtNLM"/>
    </source>
</evidence>
<accession>A0A0B6Y199</accession>
<evidence type="ECO:0000313" key="5">
    <source>
        <dbReference type="EMBL" id="CEK49310.1"/>
    </source>
</evidence>
<keyword evidence="3" id="KW-0472">Membrane</keyword>